<organism evidence="18 19">
    <name type="scientific">Secundilactobacillus kimchicus JCM 15530</name>
    <dbReference type="NCBI Taxonomy" id="1302272"/>
    <lineage>
        <taxon>Bacteria</taxon>
        <taxon>Bacillati</taxon>
        <taxon>Bacillota</taxon>
        <taxon>Bacilli</taxon>
        <taxon>Lactobacillales</taxon>
        <taxon>Lactobacillaceae</taxon>
        <taxon>Secundilactobacillus</taxon>
    </lineage>
</organism>
<gene>
    <name evidence="12" type="primary">uvrB</name>
    <name evidence="18" type="ORF">FC96_GL001808</name>
</gene>
<accession>A0A0R1HMM6</accession>
<dbReference type="CDD" id="cd18790">
    <property type="entry name" value="SF2_C_UvrB"/>
    <property type="match status" value="1"/>
</dbReference>
<evidence type="ECO:0000256" key="14">
    <source>
        <dbReference type="SAM" id="Coils"/>
    </source>
</evidence>
<dbReference type="PROSITE" id="PS51194">
    <property type="entry name" value="HELICASE_CTER"/>
    <property type="match status" value="1"/>
</dbReference>
<evidence type="ECO:0000256" key="8">
    <source>
        <dbReference type="ARBA" id="ARBA00022881"/>
    </source>
</evidence>
<evidence type="ECO:0000259" key="15">
    <source>
        <dbReference type="PROSITE" id="PS50151"/>
    </source>
</evidence>
<dbReference type="PROSITE" id="PS51192">
    <property type="entry name" value="HELICASE_ATP_BIND_1"/>
    <property type="match status" value="1"/>
</dbReference>
<protein>
    <recommendedName>
        <fullName evidence="11 12">UvrABC system protein B</fullName>
        <shortName evidence="12">Protein UvrB</shortName>
    </recommendedName>
    <alternativeName>
        <fullName evidence="12">Excinuclease ABC subunit B</fullName>
    </alternativeName>
</protein>
<comment type="subcellular location">
    <subcellularLocation>
        <location evidence="1 12 13">Cytoplasm</location>
    </subcellularLocation>
</comment>
<dbReference type="Pfam" id="PF00271">
    <property type="entry name" value="Helicase_C"/>
    <property type="match status" value="1"/>
</dbReference>
<evidence type="ECO:0000256" key="5">
    <source>
        <dbReference type="ARBA" id="ARBA00022763"/>
    </source>
</evidence>
<evidence type="ECO:0000256" key="11">
    <source>
        <dbReference type="ARBA" id="ARBA00029504"/>
    </source>
</evidence>
<dbReference type="InterPro" id="IPR014001">
    <property type="entry name" value="Helicase_ATP-bd"/>
</dbReference>
<evidence type="ECO:0000256" key="3">
    <source>
        <dbReference type="ARBA" id="ARBA00022490"/>
    </source>
</evidence>
<evidence type="ECO:0000256" key="10">
    <source>
        <dbReference type="ARBA" id="ARBA00026033"/>
    </source>
</evidence>
<dbReference type="SMART" id="SM00487">
    <property type="entry name" value="DEXDc"/>
    <property type="match status" value="1"/>
</dbReference>
<dbReference type="PROSITE" id="PS50151">
    <property type="entry name" value="UVR"/>
    <property type="match status" value="1"/>
</dbReference>
<dbReference type="GO" id="GO:0003677">
    <property type="term" value="F:DNA binding"/>
    <property type="evidence" value="ECO:0007669"/>
    <property type="project" value="UniProtKB-UniRule"/>
</dbReference>
<dbReference type="Pfam" id="PF04851">
    <property type="entry name" value="ResIII"/>
    <property type="match status" value="1"/>
</dbReference>
<dbReference type="InterPro" id="IPR006935">
    <property type="entry name" value="Helicase/UvrB_N"/>
</dbReference>
<feature type="coiled-coil region" evidence="14">
    <location>
        <begin position="647"/>
        <end position="674"/>
    </location>
</feature>
<dbReference type="SMART" id="SM00490">
    <property type="entry name" value="HELICc"/>
    <property type="match status" value="1"/>
</dbReference>
<dbReference type="GO" id="GO:0006289">
    <property type="term" value="P:nucleotide-excision repair"/>
    <property type="evidence" value="ECO:0007669"/>
    <property type="project" value="UniProtKB-UniRule"/>
</dbReference>
<keyword evidence="4 12" id="KW-0547">Nucleotide-binding</keyword>
<dbReference type="InterPro" id="IPR001943">
    <property type="entry name" value="UVR_dom"/>
</dbReference>
<dbReference type="PATRIC" id="fig|1302272.5.peg.1833"/>
<reference evidence="18 19" key="1">
    <citation type="journal article" date="2015" name="Genome Announc.">
        <title>Expanding the biotechnology potential of lactobacilli through comparative genomics of 213 strains and associated genera.</title>
        <authorList>
            <person name="Sun Z."/>
            <person name="Harris H.M."/>
            <person name="McCann A."/>
            <person name="Guo C."/>
            <person name="Argimon S."/>
            <person name="Zhang W."/>
            <person name="Yang X."/>
            <person name="Jeffery I.B."/>
            <person name="Cooney J.C."/>
            <person name="Kagawa T.F."/>
            <person name="Liu W."/>
            <person name="Song Y."/>
            <person name="Salvetti E."/>
            <person name="Wrobel A."/>
            <person name="Rasinkangas P."/>
            <person name="Parkhill J."/>
            <person name="Rea M.C."/>
            <person name="O'Sullivan O."/>
            <person name="Ritari J."/>
            <person name="Douillard F.P."/>
            <person name="Paul Ross R."/>
            <person name="Yang R."/>
            <person name="Briner A.E."/>
            <person name="Felis G.E."/>
            <person name="de Vos W.M."/>
            <person name="Barrangou R."/>
            <person name="Klaenhammer T.R."/>
            <person name="Caufield P.W."/>
            <person name="Cui Y."/>
            <person name="Zhang H."/>
            <person name="O'Toole P.W."/>
        </authorList>
    </citation>
    <scope>NUCLEOTIDE SEQUENCE [LARGE SCALE GENOMIC DNA]</scope>
    <source>
        <strain evidence="18 19">JCM 15530</strain>
    </source>
</reference>
<dbReference type="InterPro" id="IPR036876">
    <property type="entry name" value="UVR_dom_sf"/>
</dbReference>
<keyword evidence="3 12" id="KW-0963">Cytoplasm</keyword>
<dbReference type="SUPFAM" id="SSF46600">
    <property type="entry name" value="C-terminal UvrC-binding domain of UvrB"/>
    <property type="match status" value="1"/>
</dbReference>
<dbReference type="Pfam" id="PF17757">
    <property type="entry name" value="UvrB_inter"/>
    <property type="match status" value="1"/>
</dbReference>
<evidence type="ECO:0000313" key="18">
    <source>
        <dbReference type="EMBL" id="KRK48078.1"/>
    </source>
</evidence>
<evidence type="ECO:0000256" key="2">
    <source>
        <dbReference type="ARBA" id="ARBA00008533"/>
    </source>
</evidence>
<dbReference type="GO" id="GO:0005524">
    <property type="term" value="F:ATP binding"/>
    <property type="evidence" value="ECO:0007669"/>
    <property type="project" value="UniProtKB-UniRule"/>
</dbReference>
<dbReference type="Gene3D" id="4.10.860.10">
    <property type="entry name" value="UVR domain"/>
    <property type="match status" value="1"/>
</dbReference>
<keyword evidence="5 12" id="KW-0227">DNA damage</keyword>
<dbReference type="GO" id="GO:0005737">
    <property type="term" value="C:cytoplasm"/>
    <property type="evidence" value="ECO:0007669"/>
    <property type="project" value="UniProtKB-SubCell"/>
</dbReference>
<dbReference type="Pfam" id="PF02151">
    <property type="entry name" value="UVR"/>
    <property type="match status" value="1"/>
</dbReference>
<dbReference type="PANTHER" id="PTHR24029">
    <property type="entry name" value="UVRABC SYSTEM PROTEIN B"/>
    <property type="match status" value="1"/>
</dbReference>
<keyword evidence="14" id="KW-0175">Coiled coil</keyword>
<dbReference type="GO" id="GO:0009380">
    <property type="term" value="C:excinuclease repair complex"/>
    <property type="evidence" value="ECO:0007669"/>
    <property type="project" value="InterPro"/>
</dbReference>
<dbReference type="SUPFAM" id="SSF52540">
    <property type="entry name" value="P-loop containing nucleoside triphosphate hydrolases"/>
    <property type="match status" value="2"/>
</dbReference>
<dbReference type="STRING" id="1302272.FC96_GL001808"/>
<dbReference type="NCBIfam" id="NF003673">
    <property type="entry name" value="PRK05298.1"/>
    <property type="match status" value="1"/>
</dbReference>
<dbReference type="NCBIfam" id="TIGR00631">
    <property type="entry name" value="uvrb"/>
    <property type="match status" value="1"/>
</dbReference>
<keyword evidence="12 13" id="KW-0742">SOS response</keyword>
<evidence type="ECO:0000256" key="9">
    <source>
        <dbReference type="ARBA" id="ARBA00023204"/>
    </source>
</evidence>
<dbReference type="InterPro" id="IPR041471">
    <property type="entry name" value="UvrB_inter"/>
</dbReference>
<dbReference type="InterPro" id="IPR024759">
    <property type="entry name" value="UvrB_YAD/RRR_dom"/>
</dbReference>
<dbReference type="Pfam" id="PF12344">
    <property type="entry name" value="UvrB"/>
    <property type="match status" value="1"/>
</dbReference>
<comment type="caution">
    <text evidence="18">The sequence shown here is derived from an EMBL/GenBank/DDBJ whole genome shotgun (WGS) entry which is preliminary data.</text>
</comment>
<dbReference type="GO" id="GO:0016887">
    <property type="term" value="F:ATP hydrolysis activity"/>
    <property type="evidence" value="ECO:0007669"/>
    <property type="project" value="InterPro"/>
</dbReference>
<dbReference type="GO" id="GO:0009432">
    <property type="term" value="P:SOS response"/>
    <property type="evidence" value="ECO:0007669"/>
    <property type="project" value="UniProtKB-UniRule"/>
</dbReference>
<dbReference type="InterPro" id="IPR004807">
    <property type="entry name" value="UvrB"/>
</dbReference>
<proteinExistence type="inferred from homology"/>
<evidence type="ECO:0000256" key="7">
    <source>
        <dbReference type="ARBA" id="ARBA00022840"/>
    </source>
</evidence>
<comment type="domain">
    <text evidence="12">The beta-hairpin motif is involved in DNA binding.</text>
</comment>
<evidence type="ECO:0000256" key="6">
    <source>
        <dbReference type="ARBA" id="ARBA00022769"/>
    </source>
</evidence>
<evidence type="ECO:0000256" key="13">
    <source>
        <dbReference type="RuleBase" id="RU003587"/>
    </source>
</evidence>
<dbReference type="HAMAP" id="MF_00204">
    <property type="entry name" value="UvrB"/>
    <property type="match status" value="1"/>
</dbReference>
<keyword evidence="19" id="KW-1185">Reference proteome</keyword>
<feature type="binding site" evidence="12">
    <location>
        <begin position="65"/>
        <end position="72"/>
    </location>
    <ligand>
        <name>ATP</name>
        <dbReference type="ChEBI" id="CHEBI:30616"/>
    </ligand>
</feature>
<comment type="function">
    <text evidence="12">The UvrABC repair system catalyzes the recognition and processing of DNA lesions. A damage recognition complex composed of 2 UvrA and 2 UvrB subunits scans DNA for abnormalities. Upon binding of the UvrA(2)B(2) complex to a putative damaged site, the DNA wraps around one UvrB monomer. DNA wrap is dependent on ATP binding by UvrB and probably causes local melting of the DNA helix, facilitating insertion of UvrB beta-hairpin between the DNA strands. Then UvrB probes one DNA strand for the presence of a lesion. If a lesion is found the UvrA subunits dissociate and the UvrB-DNA preincision complex is formed. This complex is subsequently bound by UvrC and the second UvrB is released. If no lesion is found, the DNA wraps around the other UvrB subunit that will check the other stand for damage.</text>
</comment>
<dbReference type="GO" id="GO:0009381">
    <property type="term" value="F:excinuclease ABC activity"/>
    <property type="evidence" value="ECO:0007669"/>
    <property type="project" value="UniProtKB-UniRule"/>
</dbReference>
<dbReference type="Proteomes" id="UP000050911">
    <property type="component" value="Unassembled WGS sequence"/>
</dbReference>
<sequence length="689" mass="78352">MIKLYGKTSASHFLSERGGVNVIERKENQTFDLVSKYQPTGDQPKAIEQLTAGVEAGKKAQILLGATGTGKTFTISNVIKNVNKPTLVLSHNKTLVGQLYGEFKEFFPNNAVEYFVSYYDYYQPEAYVPSSDTYIEKDSSINDEIDKLRHSATSSLLERNDVIVVASVSSIFGLGDPTEYRNHVVSLRVGQEIERNDLMRKLVDIQFERNDIDFQRGRFRVHGDVVEIFPASRDERALRVEFFGDEIDRIREVDALTGEIIGDRDHVAIFPATHFMTNDDIMAHAIDGIQAELATQLKYFEGEGKLLEAQRLKQRTEYDIEMLKEMGYTNGIENYSRFMDGRQPGEPPYTLLDFFPKDFLLVVDESHVTMPQVRGMYNGDRSRKQQLVDYGFRLPSALDNRPLQLPEFEKHVNQVIYMSATPGDYELAQTKDVVEQIIRPTGLLDPTVEVRPIMGQMDDLVGEINKRIDADERVFVTTLTKKMAEDLTDYLKDLGIKVAYLHSDIKTLERTEILRDVRLGKYDVLVGINLLREGIDIPEVSLVAILDADKEGFLRNERSLIQTMGRAARNEHGSVIMYADTITDSMQRAMDETARRREIQEAYNKEHGITPKTIIKPIRDLISVTKASADSGEKDDFVESDFEAMSKADQKQMIDRLENEMRAAAKDLDFEHAATLRDTVLELKAEMDS</sequence>
<name>A0A0R1HMM6_9LACO</name>
<keyword evidence="7 12" id="KW-0067">ATP-binding</keyword>
<dbReference type="InterPro" id="IPR001650">
    <property type="entry name" value="Helicase_C-like"/>
</dbReference>
<keyword evidence="9 12" id="KW-0234">DNA repair</keyword>
<feature type="domain" description="Helicase ATP-binding" evidence="16">
    <location>
        <begin position="52"/>
        <end position="187"/>
    </location>
</feature>
<dbReference type="AlphaFoldDB" id="A0A0R1HMM6"/>
<evidence type="ECO:0000313" key="19">
    <source>
        <dbReference type="Proteomes" id="UP000050911"/>
    </source>
</evidence>
<evidence type="ECO:0000259" key="17">
    <source>
        <dbReference type="PROSITE" id="PS51194"/>
    </source>
</evidence>
<dbReference type="PANTHER" id="PTHR24029:SF0">
    <property type="entry name" value="UVRABC SYSTEM PROTEIN B"/>
    <property type="match status" value="1"/>
</dbReference>
<feature type="domain" description="Helicase C-terminal" evidence="17">
    <location>
        <begin position="456"/>
        <end position="622"/>
    </location>
</feature>
<comment type="subunit">
    <text evidence="10 12 13">Forms a heterotetramer with UvrA during the search for lesions. Interacts with UvrC in an incision complex.</text>
</comment>
<keyword evidence="8 12" id="KW-0267">Excision nuclease</keyword>
<feature type="short sequence motif" description="Beta-hairpin" evidence="12">
    <location>
        <begin position="118"/>
        <end position="141"/>
    </location>
</feature>
<evidence type="ECO:0000256" key="12">
    <source>
        <dbReference type="HAMAP-Rule" id="MF_00204"/>
    </source>
</evidence>
<dbReference type="EMBL" id="AZCX01000004">
    <property type="protein sequence ID" value="KRK48078.1"/>
    <property type="molecule type" value="Genomic_DNA"/>
</dbReference>
<dbReference type="Gene3D" id="3.40.50.300">
    <property type="entry name" value="P-loop containing nucleotide triphosphate hydrolases"/>
    <property type="match status" value="3"/>
</dbReference>
<dbReference type="InterPro" id="IPR027417">
    <property type="entry name" value="P-loop_NTPase"/>
</dbReference>
<evidence type="ECO:0000256" key="1">
    <source>
        <dbReference type="ARBA" id="ARBA00004496"/>
    </source>
</evidence>
<keyword evidence="6 12" id="KW-0228">DNA excision</keyword>
<comment type="similarity">
    <text evidence="2 12 13">Belongs to the UvrB family.</text>
</comment>
<evidence type="ECO:0000256" key="4">
    <source>
        <dbReference type="ARBA" id="ARBA00022741"/>
    </source>
</evidence>
<evidence type="ECO:0000259" key="16">
    <source>
        <dbReference type="PROSITE" id="PS51192"/>
    </source>
</evidence>
<dbReference type="CDD" id="cd17916">
    <property type="entry name" value="DEXHc_UvrB"/>
    <property type="match status" value="1"/>
</dbReference>
<feature type="domain" description="UVR" evidence="15">
    <location>
        <begin position="651"/>
        <end position="686"/>
    </location>
</feature>